<comment type="caution">
    <text evidence="8">The sequence shown here is derived from an EMBL/GenBank/DDBJ whole genome shotgun (WGS) entry which is preliminary data.</text>
</comment>
<evidence type="ECO:0000256" key="3">
    <source>
        <dbReference type="ARBA" id="ARBA00022737"/>
    </source>
</evidence>
<dbReference type="EMBL" id="LFVZ01000004">
    <property type="protein sequence ID" value="KTW29768.1"/>
    <property type="molecule type" value="Genomic_DNA"/>
</dbReference>
<dbReference type="PANTHER" id="PTHR24089">
    <property type="entry name" value="SOLUTE CARRIER FAMILY 25"/>
    <property type="match status" value="1"/>
</dbReference>
<dbReference type="GO" id="GO:0031966">
    <property type="term" value="C:mitochondrial membrane"/>
    <property type="evidence" value="ECO:0007669"/>
    <property type="project" value="UniProtKB-SubCell"/>
</dbReference>
<sequence>MKSSNFGVFEQEINPNRPYYIPSEYSYDIGQGIKRNVSDTTSKKWTKFEYLNYFNQEDNKKLLKALLLETVSRYLSIFMVQPFEIAKMLLQCQYHVKRGLQSDIEGRKFFNEKIREGNEEEEEGEEEEDSDSIMSNESDPPYFCEPNSHVLSPDISYSSKRSIVDREGYVLTSPDNHEIYFPWQINVQNCGIIATISSLWKKEGFFSLWKAQNISFVYNVLFSITESWISSFLSSFFSFPTFISQSIDFDNLLSSSFISLASSAFTSLLLAPIDTARTRIILTPKYLKSHQQHLSSEPFFSFLICPSMLVLPTLFYATLPNAFSYFISIFFNRSGLVIDSYETPFIYNLISLLSSLSHLFIKLPLETILRRAQLHLSDLKHSLIKPGRYIGISGTIWCILYEEDSGPYGLNGFYRGLKMDLYTLIGIWSLGFSSLSLDLSPNLPNLSSFQ</sequence>
<feature type="transmembrane region" description="Helical" evidence="7">
    <location>
        <begin position="345"/>
        <end position="365"/>
    </location>
</feature>
<dbReference type="InterPro" id="IPR023395">
    <property type="entry name" value="MCP_dom_sf"/>
</dbReference>
<keyword evidence="3" id="KW-0677">Repeat</keyword>
<dbReference type="GeneID" id="28935772"/>
<reference evidence="9" key="1">
    <citation type="journal article" date="2016" name="Nat. Commun.">
        <title>Genome analysis of three Pneumocystis species reveals adaptation mechanisms to life exclusively in mammalian hosts.</title>
        <authorList>
            <person name="Ma L."/>
            <person name="Chen Z."/>
            <person name="Huang D.W."/>
            <person name="Kutty G."/>
            <person name="Ishihara M."/>
            <person name="Wang H."/>
            <person name="Abouelleil A."/>
            <person name="Bishop L."/>
            <person name="Davey E."/>
            <person name="Deng R."/>
            <person name="Deng X."/>
            <person name="Fan L."/>
            <person name="Fantoni G."/>
            <person name="Fitzgerald M."/>
            <person name="Gogineni E."/>
            <person name="Goldberg J.M."/>
            <person name="Handley G."/>
            <person name="Hu X."/>
            <person name="Huber C."/>
            <person name="Jiao X."/>
            <person name="Jones K."/>
            <person name="Levin J.Z."/>
            <person name="Liu Y."/>
            <person name="Macdonald P."/>
            <person name="Melnikov A."/>
            <person name="Raley C."/>
            <person name="Sassi M."/>
            <person name="Sherman B.T."/>
            <person name="Song X."/>
            <person name="Sykes S."/>
            <person name="Tran B."/>
            <person name="Walsh L."/>
            <person name="Xia Y."/>
            <person name="Yang J."/>
            <person name="Young S."/>
            <person name="Zeng Q."/>
            <person name="Zheng X."/>
            <person name="Stephens R."/>
            <person name="Nusbaum C."/>
            <person name="Birren B.W."/>
            <person name="Azadi P."/>
            <person name="Lempicki R.A."/>
            <person name="Cuomo C.A."/>
            <person name="Kovacs J.A."/>
        </authorList>
    </citation>
    <scope>NUCLEOTIDE SEQUENCE [LARGE SCALE GENOMIC DNA]</scope>
    <source>
        <strain evidence="9">B80</strain>
    </source>
</reference>
<feature type="compositionally biased region" description="Acidic residues" evidence="6">
    <location>
        <begin position="118"/>
        <end position="131"/>
    </location>
</feature>
<protein>
    <recommendedName>
        <fullName evidence="10">Mitochondrial fusion and transport protein ugo1</fullName>
    </recommendedName>
</protein>
<dbReference type="VEuPathDB" id="FungiDB:T552_00975"/>
<evidence type="ECO:0000256" key="2">
    <source>
        <dbReference type="ARBA" id="ARBA00022692"/>
    </source>
</evidence>
<dbReference type="AlphaFoldDB" id="A0A0W4ZN11"/>
<gene>
    <name evidence="8" type="ORF">T552_00975</name>
</gene>
<keyword evidence="5 7" id="KW-0472">Membrane</keyword>
<evidence type="ECO:0000256" key="6">
    <source>
        <dbReference type="SAM" id="MobiDB-lite"/>
    </source>
</evidence>
<evidence type="ECO:0000256" key="1">
    <source>
        <dbReference type="ARBA" id="ARBA00004325"/>
    </source>
</evidence>
<feature type="region of interest" description="Disordered" evidence="6">
    <location>
        <begin position="114"/>
        <end position="137"/>
    </location>
</feature>
<name>A0A0W4ZN11_PNEC8</name>
<comment type="subcellular location">
    <subcellularLocation>
        <location evidence="1">Mitochondrion membrane</location>
    </subcellularLocation>
</comment>
<evidence type="ECO:0000256" key="5">
    <source>
        <dbReference type="ARBA" id="ARBA00023136"/>
    </source>
</evidence>
<keyword evidence="4 7" id="KW-1133">Transmembrane helix</keyword>
<proteinExistence type="predicted"/>
<accession>A0A0W4ZN11</accession>
<organism evidence="8 9">
    <name type="scientific">Pneumocystis carinii (strain B80)</name>
    <name type="common">Rat pneumocystis pneumonia agent</name>
    <name type="synonym">Pneumocystis carinii f. sp. carinii</name>
    <dbReference type="NCBI Taxonomy" id="1408658"/>
    <lineage>
        <taxon>Eukaryota</taxon>
        <taxon>Fungi</taxon>
        <taxon>Dikarya</taxon>
        <taxon>Ascomycota</taxon>
        <taxon>Taphrinomycotina</taxon>
        <taxon>Pneumocystomycetes</taxon>
        <taxon>Pneumocystaceae</taxon>
        <taxon>Pneumocystis</taxon>
    </lineage>
</organism>
<evidence type="ECO:0008006" key="10">
    <source>
        <dbReference type="Google" id="ProtNLM"/>
    </source>
</evidence>
<dbReference type="SUPFAM" id="SSF103506">
    <property type="entry name" value="Mitochondrial carrier"/>
    <property type="match status" value="1"/>
</dbReference>
<evidence type="ECO:0000313" key="9">
    <source>
        <dbReference type="Proteomes" id="UP000054454"/>
    </source>
</evidence>
<evidence type="ECO:0000313" key="8">
    <source>
        <dbReference type="EMBL" id="KTW29768.1"/>
    </source>
</evidence>
<dbReference type="Gene3D" id="1.50.40.10">
    <property type="entry name" value="Mitochondrial carrier domain"/>
    <property type="match status" value="1"/>
</dbReference>
<dbReference type="Proteomes" id="UP000054454">
    <property type="component" value="Unassembled WGS sequence"/>
</dbReference>
<keyword evidence="2 7" id="KW-0812">Transmembrane</keyword>
<evidence type="ECO:0000256" key="4">
    <source>
        <dbReference type="ARBA" id="ARBA00022989"/>
    </source>
</evidence>
<dbReference type="OrthoDB" id="77989at2759"/>
<dbReference type="RefSeq" id="XP_018226755.1">
    <property type="nucleotide sequence ID" value="XM_018369570.1"/>
</dbReference>
<keyword evidence="9" id="KW-1185">Reference proteome</keyword>
<evidence type="ECO:0000256" key="7">
    <source>
        <dbReference type="SAM" id="Phobius"/>
    </source>
</evidence>